<gene>
    <name evidence="5" type="ORF">POM88_028378</name>
</gene>
<dbReference type="Proteomes" id="UP001237642">
    <property type="component" value="Unassembled WGS sequence"/>
</dbReference>
<sequence>MEKNHQAPVKFGSFTRINGYKKTDFAISPRSETHSPKIIAFQADEKPQESDDHNNHDDTELFTSNVNQLSSEIDQFLDDLSNASAPPDVPESVEALSKTVESRIAMYTVSGHRFGITTTQEGEEETFIAAVKQIYKLTNAFTEFSSKDTAASLNRTSSVLQRAMMFIEDAFWNLLEDNKKECCLISESEDDQLKESGQMEKLKMLAYTMVCSGYETECQQVYTIQRRNVFKDELENLGYEKYNIEHIHKMSWDALEGEIARWTRVVKHCSTVLFPRESKLVDSVFADYPSISQSLFTNLARTILTQLLDFAEAVAITKSSTEKLFKFLDMYETLRELVPAISPLSDTNSDSENELKCEIESAEDRIGKAAVNSFTDLENSIKNDVAKSPVPGGAVHPLTRYVMNYLKYACEYNDTLKQIFEKNTKSEADESSPNPSQFSQKLVEVMDLLDANLEAKSKLYKDQSLCYIFLMNNGRYILQKVKGTEEIHHVMGDTWCRKRSTVVRHYHKSYQRDTWNRLLQCINVEGLQQGNGRVSKTILKEKFKNFNNMFDEIHKTQSTWIVSDAQLLSELRVSISAVVTPAYRSFLGRYRHVLEGSRSHAERYIKYQPEDIETMIEELFEGHAMSMSRKR</sequence>
<dbReference type="InterPro" id="IPR004140">
    <property type="entry name" value="Exo70"/>
</dbReference>
<dbReference type="GO" id="GO:0006887">
    <property type="term" value="P:exocytosis"/>
    <property type="evidence" value="ECO:0007669"/>
    <property type="project" value="UniProtKB-KW"/>
</dbReference>
<evidence type="ECO:0000313" key="5">
    <source>
        <dbReference type="EMBL" id="KAK1381634.1"/>
    </source>
</evidence>
<feature type="domain" description="Exocyst complex subunit Exo70 C-terminal" evidence="4">
    <location>
        <begin position="261"/>
        <end position="618"/>
    </location>
</feature>
<accession>A0AAD8MR33</accession>
<dbReference type="AlphaFoldDB" id="A0AAD8MR33"/>
<keyword evidence="6" id="KW-1185">Reference proteome</keyword>
<dbReference type="PANTHER" id="PTHR12542">
    <property type="entry name" value="EXOCYST COMPLEX PROTEIN EXO70"/>
    <property type="match status" value="1"/>
</dbReference>
<comment type="function">
    <text evidence="3">Component of the exocyst complex.</text>
</comment>
<dbReference type="GO" id="GO:0015031">
    <property type="term" value="P:protein transport"/>
    <property type="evidence" value="ECO:0007669"/>
    <property type="project" value="UniProtKB-KW"/>
</dbReference>
<evidence type="ECO:0000256" key="3">
    <source>
        <dbReference type="RuleBase" id="RU365026"/>
    </source>
</evidence>
<keyword evidence="3" id="KW-0653">Protein transport</keyword>
<dbReference type="GO" id="GO:0005546">
    <property type="term" value="F:phosphatidylinositol-4,5-bisphosphate binding"/>
    <property type="evidence" value="ECO:0007669"/>
    <property type="project" value="InterPro"/>
</dbReference>
<dbReference type="InterPro" id="IPR016159">
    <property type="entry name" value="Cullin_repeat-like_dom_sf"/>
</dbReference>
<dbReference type="PANTHER" id="PTHR12542:SF176">
    <property type="entry name" value="EXOCYST SUBUNIT EXO70 FAMILY PROTEIN"/>
    <property type="match status" value="1"/>
</dbReference>
<dbReference type="Gene3D" id="1.20.1280.170">
    <property type="entry name" value="Exocyst complex component Exo70"/>
    <property type="match status" value="1"/>
</dbReference>
<dbReference type="EMBL" id="JAUIZM010000006">
    <property type="protein sequence ID" value="KAK1381634.1"/>
    <property type="molecule type" value="Genomic_DNA"/>
</dbReference>
<organism evidence="5 6">
    <name type="scientific">Heracleum sosnowskyi</name>
    <dbReference type="NCBI Taxonomy" id="360622"/>
    <lineage>
        <taxon>Eukaryota</taxon>
        <taxon>Viridiplantae</taxon>
        <taxon>Streptophyta</taxon>
        <taxon>Embryophyta</taxon>
        <taxon>Tracheophyta</taxon>
        <taxon>Spermatophyta</taxon>
        <taxon>Magnoliopsida</taxon>
        <taxon>eudicotyledons</taxon>
        <taxon>Gunneridae</taxon>
        <taxon>Pentapetalae</taxon>
        <taxon>asterids</taxon>
        <taxon>campanulids</taxon>
        <taxon>Apiales</taxon>
        <taxon>Apiaceae</taxon>
        <taxon>Apioideae</taxon>
        <taxon>apioid superclade</taxon>
        <taxon>Tordylieae</taxon>
        <taxon>Tordyliinae</taxon>
        <taxon>Heracleum</taxon>
    </lineage>
</organism>
<evidence type="ECO:0000256" key="2">
    <source>
        <dbReference type="ARBA" id="ARBA00022448"/>
    </source>
</evidence>
<dbReference type="Pfam" id="PF03081">
    <property type="entry name" value="Exo70_C"/>
    <property type="match status" value="1"/>
</dbReference>
<evidence type="ECO:0000313" key="6">
    <source>
        <dbReference type="Proteomes" id="UP001237642"/>
    </source>
</evidence>
<evidence type="ECO:0000259" key="4">
    <source>
        <dbReference type="Pfam" id="PF03081"/>
    </source>
</evidence>
<proteinExistence type="inferred from homology"/>
<dbReference type="GO" id="GO:0000145">
    <property type="term" value="C:exocyst"/>
    <property type="evidence" value="ECO:0007669"/>
    <property type="project" value="InterPro"/>
</dbReference>
<keyword evidence="3" id="KW-0268">Exocytosis</keyword>
<dbReference type="Pfam" id="PF20669">
    <property type="entry name" value="Exo70_N"/>
    <property type="match status" value="1"/>
</dbReference>
<dbReference type="SUPFAM" id="SSF74788">
    <property type="entry name" value="Cullin repeat-like"/>
    <property type="match status" value="1"/>
</dbReference>
<reference evidence="5" key="1">
    <citation type="submission" date="2023-02" db="EMBL/GenBank/DDBJ databases">
        <title>Genome of toxic invasive species Heracleum sosnowskyi carries increased number of genes despite the absence of recent whole-genome duplications.</title>
        <authorList>
            <person name="Schelkunov M."/>
            <person name="Shtratnikova V."/>
            <person name="Makarenko M."/>
            <person name="Klepikova A."/>
            <person name="Omelchenko D."/>
            <person name="Novikova G."/>
            <person name="Obukhova E."/>
            <person name="Bogdanov V."/>
            <person name="Penin A."/>
            <person name="Logacheva M."/>
        </authorList>
    </citation>
    <scope>NUCLEOTIDE SEQUENCE</scope>
    <source>
        <strain evidence="5">Hsosn_3</strain>
        <tissue evidence="5">Leaf</tissue>
    </source>
</reference>
<reference evidence="5" key="2">
    <citation type="submission" date="2023-05" db="EMBL/GenBank/DDBJ databases">
        <authorList>
            <person name="Schelkunov M.I."/>
        </authorList>
    </citation>
    <scope>NUCLEOTIDE SEQUENCE</scope>
    <source>
        <strain evidence="5">Hsosn_3</strain>
        <tissue evidence="5">Leaf</tissue>
    </source>
</reference>
<comment type="similarity">
    <text evidence="1 3">Belongs to the EXO70 family.</text>
</comment>
<dbReference type="InterPro" id="IPR046364">
    <property type="entry name" value="Exo70_C"/>
</dbReference>
<comment type="caution">
    <text evidence="5">The sequence shown here is derived from an EMBL/GenBank/DDBJ whole genome shotgun (WGS) entry which is preliminary data.</text>
</comment>
<name>A0AAD8MR33_9APIA</name>
<protein>
    <recommendedName>
        <fullName evidence="3">Exocyst subunit Exo70 family protein</fullName>
    </recommendedName>
</protein>
<keyword evidence="2 3" id="KW-0813">Transport</keyword>
<evidence type="ECO:0000256" key="1">
    <source>
        <dbReference type="ARBA" id="ARBA00006756"/>
    </source>
</evidence>